<keyword evidence="1 3" id="KW-0853">WD repeat</keyword>
<dbReference type="InterPro" id="IPR036291">
    <property type="entry name" value="NAD(P)-bd_dom_sf"/>
</dbReference>
<feature type="region of interest" description="Disordered" evidence="4">
    <location>
        <begin position="1033"/>
        <end position="1083"/>
    </location>
</feature>
<feature type="region of interest" description="Disordered" evidence="4">
    <location>
        <begin position="240"/>
        <end position="267"/>
    </location>
</feature>
<proteinExistence type="predicted"/>
<dbReference type="InterPro" id="IPR036047">
    <property type="entry name" value="F-box-like_dom_sf"/>
</dbReference>
<feature type="region of interest" description="Disordered" evidence="4">
    <location>
        <begin position="300"/>
        <end position="385"/>
    </location>
</feature>
<feature type="compositionally biased region" description="Basic and acidic residues" evidence="4">
    <location>
        <begin position="1146"/>
        <end position="1155"/>
    </location>
</feature>
<evidence type="ECO:0000259" key="5">
    <source>
        <dbReference type="PROSITE" id="PS50181"/>
    </source>
</evidence>
<dbReference type="PROSITE" id="PS50181">
    <property type="entry name" value="FBOX"/>
    <property type="match status" value="1"/>
</dbReference>
<feature type="region of interest" description="Disordered" evidence="4">
    <location>
        <begin position="399"/>
        <end position="469"/>
    </location>
</feature>
<dbReference type="SUPFAM" id="SSF51735">
    <property type="entry name" value="NAD(P)-binding Rossmann-fold domains"/>
    <property type="match status" value="1"/>
</dbReference>
<dbReference type="InterPro" id="IPR015943">
    <property type="entry name" value="WD40/YVTN_repeat-like_dom_sf"/>
</dbReference>
<evidence type="ECO:0000256" key="4">
    <source>
        <dbReference type="SAM" id="MobiDB-lite"/>
    </source>
</evidence>
<dbReference type="GO" id="GO:0006206">
    <property type="term" value="P:pyrimidine nucleobase metabolic process"/>
    <property type="evidence" value="ECO:0007669"/>
    <property type="project" value="TreeGrafter"/>
</dbReference>
<keyword evidence="7" id="KW-1185">Reference proteome</keyword>
<dbReference type="Proteomes" id="UP001050691">
    <property type="component" value="Unassembled WGS sequence"/>
</dbReference>
<dbReference type="Pfam" id="PF00400">
    <property type="entry name" value="WD40"/>
    <property type="match status" value="1"/>
</dbReference>
<evidence type="ECO:0000256" key="2">
    <source>
        <dbReference type="ARBA" id="ARBA00022737"/>
    </source>
</evidence>
<dbReference type="InterPro" id="IPR052791">
    <property type="entry name" value="SSM1_domain"/>
</dbReference>
<dbReference type="Gene3D" id="3.40.50.720">
    <property type="entry name" value="NAD(P)-binding Rossmann-like Domain"/>
    <property type="match status" value="1"/>
</dbReference>
<dbReference type="InterPro" id="IPR001810">
    <property type="entry name" value="F-box_dom"/>
</dbReference>
<feature type="region of interest" description="Disordered" evidence="4">
    <location>
        <begin position="1001"/>
        <end position="1020"/>
    </location>
</feature>
<dbReference type="SUPFAM" id="SSF81383">
    <property type="entry name" value="F-box domain"/>
    <property type="match status" value="1"/>
</dbReference>
<name>A0AAV5AJF1_9AGAM</name>
<protein>
    <recommendedName>
        <fullName evidence="5">F-box domain-containing protein</fullName>
    </recommendedName>
</protein>
<accession>A0AAV5AJF1</accession>
<feature type="domain" description="F-box" evidence="5">
    <location>
        <begin position="684"/>
        <end position="731"/>
    </location>
</feature>
<dbReference type="PANTHER" id="PTHR47438">
    <property type="entry name" value="PHOSPHATE METABOLISM PROTEIN 8-RELATED"/>
    <property type="match status" value="1"/>
</dbReference>
<dbReference type="InterPro" id="IPR001680">
    <property type="entry name" value="WD40_rpt"/>
</dbReference>
<evidence type="ECO:0000256" key="3">
    <source>
        <dbReference type="PROSITE-ProRule" id="PRU00221"/>
    </source>
</evidence>
<dbReference type="SMART" id="SM00320">
    <property type="entry name" value="WD40"/>
    <property type="match status" value="5"/>
</dbReference>
<dbReference type="PRINTS" id="PR00081">
    <property type="entry name" value="GDHRDH"/>
</dbReference>
<dbReference type="InterPro" id="IPR019775">
    <property type="entry name" value="WD40_repeat_CS"/>
</dbReference>
<organism evidence="6 7">
    <name type="scientific">Clathrus columnatus</name>
    <dbReference type="NCBI Taxonomy" id="1419009"/>
    <lineage>
        <taxon>Eukaryota</taxon>
        <taxon>Fungi</taxon>
        <taxon>Dikarya</taxon>
        <taxon>Basidiomycota</taxon>
        <taxon>Agaricomycotina</taxon>
        <taxon>Agaricomycetes</taxon>
        <taxon>Phallomycetidae</taxon>
        <taxon>Phallales</taxon>
        <taxon>Clathraceae</taxon>
        <taxon>Clathrus</taxon>
    </lineage>
</organism>
<sequence length="1291" mass="138930">MSTTTTTTTTSYLITGANKGIGLEITRQLSLRPNVRIYATARNAAGLEKALSSFPPSQRNVIITLTLDVEDEKSIESAAAQLEAQNASIDILINNAAYSGYGSLVADFDAEQAMRYYRVNTVGAVLVMKHLFKLVRQSERKTIINISSELGSFGSYLKEAPHLPGTSYYASSKSALNMMTLYAAAEWKDITISLITPGLTSTDLSRGMGLAVDESVRRPSNTNNHTPGGAKASAVAVARSPNATPIPNDPTSPHLEKEVPNPKSGESSVVVVGGTGSGKVGGVSSALPRLSNTRRISTPQALSRTGVKSPEMSTPAGTKLSVQERPAGGGVGLNTSNSKLRPITPGSPSFRDIVENQKSPPRQRVISMPPPSSQLSSPPITTPHRGPIFNFGVDYVPSPNNASSKSKPKVTTNIPKKNNDNTSNSNIVANGSSPSISQGNSGVGWGRAQAKRTGSGVSVPSPEVPWSSGGVLKRLSSKLAMDSPPRVLNSMNGGDFDYTPPHPDSRRASTIESFDENWERADDMDMELLTEVVEGGEVDEDFQAALDQVTRAHTNKTTDLKRLLEQTQSTSAAQLHALQAELRLLRGTLEEERALAHKAELKRDRERLSHVPHPDTGGGGDWDLARVLRGDGRGLFNDHEVRKAIRVLTIADRLRLIGIILDACIPGDISAQILLLQKYQKSAFDILGTLPLHLALKCLSNLDIQSLLSGPALVSKKWNELTHDPTLWRVHCLELTRTDPVPLRPPPNAIASDWETLFKSLWHRERNWTEGRPQSIRFLNGHTGFCTTALLKGKRLITGSYDETIRFWDVSTGEEKKCLQVKKPVSCIDFLAEEEVFVVGFHDVGRVHLFSSVTFSPLQQLQGHLYGIRAVALSSKHLISAGADKALVCWAWRTGTKVVRWGQQTNLNIGVQILDTPSAGERVVSVTIDGIVRVFSIELGGGDPALSAKLFNVGLGSNNMLQWFAAHGTQITCATKSLILHLQWTESNGEIVMSPVGGITSPSGSAGAPPPSFTRSRTTSALSFTKSSVRAPRRQSGPILGVGLRSNTPIATSPAGTTPLTPLSNNNRTTTRMSLNTSSPLPNGLASGSRSAILTAPPKLVALIETPDVALGAVDPRKRRVITATRFSSRSGADRRIFISTHHPRRDPADKHDAENDQENNTENAQALDIDPNTHSGDADSDTHQAVDISTSISSLSGVWAALAHSDDSDQSSNPDFGKVKGLIGNLPPKFTGLATPALNPMALALSHEEVVVGCADGTIYVMNFVGHTYRKEVQLPPVDVKEQEEMNDEH</sequence>
<dbReference type="InterPro" id="IPR036322">
    <property type="entry name" value="WD40_repeat_dom_sf"/>
</dbReference>
<dbReference type="InterPro" id="IPR002347">
    <property type="entry name" value="SDR_fam"/>
</dbReference>
<dbReference type="PANTHER" id="PTHR47438:SF1">
    <property type="entry name" value="PHOSPHATE METABOLISM PROTEIN 8-RELATED"/>
    <property type="match status" value="1"/>
</dbReference>
<dbReference type="EMBL" id="BPWL01000008">
    <property type="protein sequence ID" value="GJJ12808.1"/>
    <property type="molecule type" value="Genomic_DNA"/>
</dbReference>
<gene>
    <name evidence="6" type="ORF">Clacol_007053</name>
</gene>
<dbReference type="GO" id="GO:0008252">
    <property type="term" value="F:nucleotidase activity"/>
    <property type="evidence" value="ECO:0007669"/>
    <property type="project" value="TreeGrafter"/>
</dbReference>
<comment type="caution">
    <text evidence="6">The sequence shown here is derived from an EMBL/GenBank/DDBJ whole genome shotgun (WGS) entry which is preliminary data.</text>
</comment>
<evidence type="ECO:0000313" key="7">
    <source>
        <dbReference type="Proteomes" id="UP001050691"/>
    </source>
</evidence>
<feature type="compositionally biased region" description="Polar residues" evidence="4">
    <location>
        <begin position="241"/>
        <end position="251"/>
    </location>
</feature>
<dbReference type="Gene3D" id="2.130.10.10">
    <property type="entry name" value="YVTN repeat-like/Quinoprotein amine dehydrogenase"/>
    <property type="match status" value="1"/>
</dbReference>
<evidence type="ECO:0000256" key="1">
    <source>
        <dbReference type="ARBA" id="ARBA00022574"/>
    </source>
</evidence>
<feature type="region of interest" description="Disordered" evidence="4">
    <location>
        <begin position="483"/>
        <end position="507"/>
    </location>
</feature>
<feature type="repeat" description="WD" evidence="3">
    <location>
        <begin position="779"/>
        <end position="818"/>
    </location>
</feature>
<dbReference type="PROSITE" id="PS50082">
    <property type="entry name" value="WD_REPEATS_2"/>
    <property type="match status" value="1"/>
</dbReference>
<feature type="region of interest" description="Disordered" evidence="4">
    <location>
        <begin position="1133"/>
        <end position="1183"/>
    </location>
</feature>
<dbReference type="GO" id="GO:0009166">
    <property type="term" value="P:nucleotide catabolic process"/>
    <property type="evidence" value="ECO:0007669"/>
    <property type="project" value="TreeGrafter"/>
</dbReference>
<feature type="compositionally biased region" description="Polar residues" evidence="4">
    <location>
        <begin position="410"/>
        <end position="440"/>
    </location>
</feature>
<evidence type="ECO:0000313" key="6">
    <source>
        <dbReference type="EMBL" id="GJJ12808.1"/>
    </source>
</evidence>
<dbReference type="Pfam" id="PF12937">
    <property type="entry name" value="F-box-like"/>
    <property type="match status" value="1"/>
</dbReference>
<feature type="compositionally biased region" description="Polar residues" evidence="4">
    <location>
        <begin position="1045"/>
        <end position="1083"/>
    </location>
</feature>
<feature type="compositionally biased region" description="Low complexity" evidence="4">
    <location>
        <begin position="454"/>
        <end position="469"/>
    </location>
</feature>
<dbReference type="Gene3D" id="1.20.1280.50">
    <property type="match status" value="1"/>
</dbReference>
<dbReference type="SUPFAM" id="SSF50978">
    <property type="entry name" value="WD40 repeat-like"/>
    <property type="match status" value="1"/>
</dbReference>
<dbReference type="PROSITE" id="PS00678">
    <property type="entry name" value="WD_REPEATS_1"/>
    <property type="match status" value="1"/>
</dbReference>
<reference evidence="6" key="1">
    <citation type="submission" date="2021-10" db="EMBL/GenBank/DDBJ databases">
        <title>De novo Genome Assembly of Clathrus columnatus (Basidiomycota, Fungi) Using Illumina and Nanopore Sequence Data.</title>
        <authorList>
            <person name="Ogiso-Tanaka E."/>
            <person name="Itagaki H."/>
            <person name="Hosoya T."/>
            <person name="Hosaka K."/>
        </authorList>
    </citation>
    <scope>NUCLEOTIDE SEQUENCE</scope>
    <source>
        <strain evidence="6">MO-923</strain>
    </source>
</reference>
<dbReference type="Pfam" id="PF00106">
    <property type="entry name" value="adh_short"/>
    <property type="match status" value="1"/>
</dbReference>
<keyword evidence="2" id="KW-0677">Repeat</keyword>